<evidence type="ECO:0000259" key="2">
    <source>
        <dbReference type="Pfam" id="PF13827"/>
    </source>
</evidence>
<dbReference type="AlphaFoldDB" id="A0A1A9RMP0"/>
<reference evidence="4" key="1">
    <citation type="submission" date="2016-05" db="EMBL/GenBank/DDBJ databases">
        <title>Draft genome of Corynebacterium afermentans subsp. afermentans LCDC 88199T.</title>
        <authorList>
            <person name="Bernier A.-M."/>
            <person name="Bernard K."/>
        </authorList>
    </citation>
    <scope>NUCLEOTIDE SEQUENCE [LARGE SCALE GENOMIC DNA]</scope>
    <source>
        <strain evidence="4">NML120819</strain>
    </source>
</reference>
<comment type="caution">
    <text evidence="3">The sequence shown here is derived from an EMBL/GenBank/DDBJ whole genome shotgun (WGS) entry which is preliminary data.</text>
</comment>
<dbReference type="Pfam" id="PF13827">
    <property type="entry name" value="DUF4189"/>
    <property type="match status" value="1"/>
</dbReference>
<feature type="domain" description="DUF4189" evidence="2">
    <location>
        <begin position="95"/>
        <end position="190"/>
    </location>
</feature>
<gene>
    <name evidence="3" type="ORF">A7P89_09635</name>
</gene>
<name>A0A1A9RMP0_EIKCO</name>
<dbReference type="EMBL" id="LXSH01000027">
    <property type="protein sequence ID" value="OAM20592.1"/>
    <property type="molecule type" value="Genomic_DNA"/>
</dbReference>
<organism evidence="3 4">
    <name type="scientific">Eikenella corrodens</name>
    <dbReference type="NCBI Taxonomy" id="539"/>
    <lineage>
        <taxon>Bacteria</taxon>
        <taxon>Pseudomonadati</taxon>
        <taxon>Pseudomonadota</taxon>
        <taxon>Betaproteobacteria</taxon>
        <taxon>Neisseriales</taxon>
        <taxon>Neisseriaceae</taxon>
        <taxon>Eikenella</taxon>
    </lineage>
</organism>
<evidence type="ECO:0000313" key="4">
    <source>
        <dbReference type="Proteomes" id="UP000078103"/>
    </source>
</evidence>
<accession>A0A1A9RMP0</accession>
<feature type="signal peptide" evidence="1">
    <location>
        <begin position="1"/>
        <end position="27"/>
    </location>
</feature>
<evidence type="ECO:0000313" key="3">
    <source>
        <dbReference type="EMBL" id="OAM20592.1"/>
    </source>
</evidence>
<feature type="chain" id="PRO_5008395926" description="DUF4189 domain-containing protein" evidence="1">
    <location>
        <begin position="28"/>
        <end position="211"/>
    </location>
</feature>
<dbReference type="RefSeq" id="WP_064106319.1">
    <property type="nucleotide sequence ID" value="NZ_LXSH01000027.1"/>
</dbReference>
<sequence>MNKITVMNMAVGSLAALLLGSTGLVHANPYPVGSQQWHNHNAIMQSEADRIQRERNATRQQPINHGPSAAEVDAWQRREAQVQSRIARFRATPYWMAIAYEIPNRRVMYAGGYRTEAEAVAETTRQCGRDHTCHLVATFANTCAMFAYPDNGPNKPSDIFVGKHPDSQQAIVRAVRACEAVHGYDKCSYIDVQTKTGNTFCSGYEYGIYQK</sequence>
<protein>
    <recommendedName>
        <fullName evidence="2">DUF4189 domain-containing protein</fullName>
    </recommendedName>
</protein>
<proteinExistence type="predicted"/>
<keyword evidence="1" id="KW-0732">Signal</keyword>
<dbReference type="Proteomes" id="UP000078103">
    <property type="component" value="Unassembled WGS sequence"/>
</dbReference>
<dbReference type="InterPro" id="IPR025240">
    <property type="entry name" value="DUF4189"/>
</dbReference>
<evidence type="ECO:0000256" key="1">
    <source>
        <dbReference type="SAM" id="SignalP"/>
    </source>
</evidence>